<dbReference type="CDD" id="cd00130">
    <property type="entry name" value="PAS"/>
    <property type="match status" value="2"/>
</dbReference>
<dbReference type="CDD" id="cd01949">
    <property type="entry name" value="GGDEF"/>
    <property type="match status" value="1"/>
</dbReference>
<dbReference type="PROSITE" id="PS50887">
    <property type="entry name" value="GGDEF"/>
    <property type="match status" value="1"/>
</dbReference>
<feature type="domain" description="EAL" evidence="2">
    <location>
        <begin position="433"/>
        <end position="680"/>
    </location>
</feature>
<dbReference type="EMBL" id="UOFX01000051">
    <property type="protein sequence ID" value="VAX09376.1"/>
    <property type="molecule type" value="Genomic_DNA"/>
</dbReference>
<dbReference type="NCBIfam" id="TIGR00229">
    <property type="entry name" value="sensory_box"/>
    <property type="match status" value="2"/>
</dbReference>
<dbReference type="Pfam" id="PF00989">
    <property type="entry name" value="PAS"/>
    <property type="match status" value="1"/>
</dbReference>
<feature type="domain" description="PAS" evidence="1">
    <location>
        <begin position="131"/>
        <end position="175"/>
    </location>
</feature>
<dbReference type="SMART" id="SM00052">
    <property type="entry name" value="EAL"/>
    <property type="match status" value="1"/>
</dbReference>
<accession>A0A3B1ATQ6</accession>
<dbReference type="InterPro" id="IPR001633">
    <property type="entry name" value="EAL_dom"/>
</dbReference>
<feature type="domain" description="GGDEF" evidence="3">
    <location>
        <begin position="289"/>
        <end position="422"/>
    </location>
</feature>
<dbReference type="AlphaFoldDB" id="A0A3B1ATQ6"/>
<dbReference type="GO" id="GO:0006355">
    <property type="term" value="P:regulation of DNA-templated transcription"/>
    <property type="evidence" value="ECO:0007669"/>
    <property type="project" value="InterPro"/>
</dbReference>
<dbReference type="NCBIfam" id="TIGR00254">
    <property type="entry name" value="GGDEF"/>
    <property type="match status" value="1"/>
</dbReference>
<dbReference type="Pfam" id="PF00990">
    <property type="entry name" value="GGDEF"/>
    <property type="match status" value="1"/>
</dbReference>
<dbReference type="Gene3D" id="3.30.70.270">
    <property type="match status" value="1"/>
</dbReference>
<dbReference type="PANTHER" id="PTHR44757:SF4">
    <property type="entry name" value="DIGUANYLATE CYCLASE DGCE-RELATED"/>
    <property type="match status" value="1"/>
</dbReference>
<dbReference type="InterPro" id="IPR052155">
    <property type="entry name" value="Biofilm_reg_signaling"/>
</dbReference>
<dbReference type="Gene3D" id="3.30.450.20">
    <property type="entry name" value="PAS domain"/>
    <property type="match status" value="2"/>
</dbReference>
<dbReference type="FunFam" id="3.30.70.270:FF:000001">
    <property type="entry name" value="Diguanylate cyclase domain protein"/>
    <property type="match status" value="1"/>
</dbReference>
<dbReference type="PANTHER" id="PTHR44757">
    <property type="entry name" value="DIGUANYLATE CYCLASE DGCP"/>
    <property type="match status" value="1"/>
</dbReference>
<dbReference type="SMART" id="SM00091">
    <property type="entry name" value="PAS"/>
    <property type="match status" value="2"/>
</dbReference>
<proteinExistence type="predicted"/>
<sequence>MSTNIVNAVDSGIIVIDPSGGILVWNDWMQQNYGIASETALGKNLNELFPAPRNAILLEAVGHCLSTPTAAPSIISGELFPVTVAGGKTSSGHPMQNATIKPLTVNGSSGTCLVQVHDKHIELCAPDILREKERLEVTLASISDAVIITNDEKQIEFLNAAAEQLCGWKSENAVGLCLDTVLNMTSEASNLDPDLFHGDNEFKYLDAGLILISASGTHFPIELSVAGIPGEPGTDAGSVVVFRDISHSQRMEERLFWQINHDSLTGLENRSQFEHRLHSLLITQEAKHQEHALLYLDLDQFKIVNDTCGHAAGDELLREITSVLKYKIRQSDSLARLGGDEFGVLLPNCPLDAALRIANGLRKVVKNFRFAWEGKIFALGISIGLVPFNGSTEDASNIMISADTACITAKDEGRNRVHVFKHGDSAASRRHSEMQWVSHIQSALDNNRLTLHRQTIVPLSKQGTTPSHQEVLVRLFDEDGTLIPPGAFIPAAERYNLMPEVDRWVITATFKHLSKSLSNGTATDLLITNINLSGTSFMEEGFLEFIINQLEKFAIPPEIICLEVTETSTIANLDEALSFINALREIGCKFALDDFGSGLSSFGYLKHLPVDYLKIDGSFIKDILQDPIHSAMVEAINQIGHVMGIQTVAEFVEDEATMTRLREMGIDFAQGYHIDKPSPL</sequence>
<reference evidence="4" key="1">
    <citation type="submission" date="2018-06" db="EMBL/GenBank/DDBJ databases">
        <authorList>
            <person name="Zhirakovskaya E."/>
        </authorList>
    </citation>
    <scope>NUCLEOTIDE SEQUENCE</scope>
</reference>
<organism evidence="4">
    <name type="scientific">hydrothermal vent metagenome</name>
    <dbReference type="NCBI Taxonomy" id="652676"/>
    <lineage>
        <taxon>unclassified sequences</taxon>
        <taxon>metagenomes</taxon>
        <taxon>ecological metagenomes</taxon>
    </lineage>
</organism>
<dbReference type="Pfam" id="PF13426">
    <property type="entry name" value="PAS_9"/>
    <property type="match status" value="1"/>
</dbReference>
<dbReference type="InterPro" id="IPR035919">
    <property type="entry name" value="EAL_sf"/>
</dbReference>
<name>A0A3B1ATQ6_9ZZZZ</name>
<dbReference type="InterPro" id="IPR029787">
    <property type="entry name" value="Nucleotide_cyclase"/>
</dbReference>
<dbReference type="PROSITE" id="PS50112">
    <property type="entry name" value="PAS"/>
    <property type="match status" value="2"/>
</dbReference>
<dbReference type="SUPFAM" id="SSF141868">
    <property type="entry name" value="EAL domain-like"/>
    <property type="match status" value="1"/>
</dbReference>
<dbReference type="PROSITE" id="PS50883">
    <property type="entry name" value="EAL"/>
    <property type="match status" value="1"/>
</dbReference>
<dbReference type="InterPro" id="IPR000160">
    <property type="entry name" value="GGDEF_dom"/>
</dbReference>
<dbReference type="CDD" id="cd01948">
    <property type="entry name" value="EAL"/>
    <property type="match status" value="1"/>
</dbReference>
<gene>
    <name evidence="4" type="ORF">MNBD_GAMMA26-1891</name>
</gene>
<dbReference type="SUPFAM" id="SSF55073">
    <property type="entry name" value="Nucleotide cyclase"/>
    <property type="match status" value="1"/>
</dbReference>
<dbReference type="SMART" id="SM00267">
    <property type="entry name" value="GGDEF"/>
    <property type="match status" value="1"/>
</dbReference>
<dbReference type="InterPro" id="IPR043128">
    <property type="entry name" value="Rev_trsase/Diguanyl_cyclase"/>
</dbReference>
<dbReference type="InterPro" id="IPR000014">
    <property type="entry name" value="PAS"/>
</dbReference>
<evidence type="ECO:0000259" key="3">
    <source>
        <dbReference type="PROSITE" id="PS50887"/>
    </source>
</evidence>
<evidence type="ECO:0000259" key="1">
    <source>
        <dbReference type="PROSITE" id="PS50112"/>
    </source>
</evidence>
<dbReference type="InterPro" id="IPR035965">
    <property type="entry name" value="PAS-like_dom_sf"/>
</dbReference>
<evidence type="ECO:0000259" key="2">
    <source>
        <dbReference type="PROSITE" id="PS50883"/>
    </source>
</evidence>
<dbReference type="Gene3D" id="3.20.20.450">
    <property type="entry name" value="EAL domain"/>
    <property type="match status" value="1"/>
</dbReference>
<protein>
    <submittedName>
        <fullName evidence="4">Diguanylate cyclase/phosphodiesterase (GGDEF &amp; EAL domains) with PAS/PAC sensor(S)</fullName>
    </submittedName>
</protein>
<dbReference type="InterPro" id="IPR013767">
    <property type="entry name" value="PAS_fold"/>
</dbReference>
<dbReference type="SUPFAM" id="SSF55785">
    <property type="entry name" value="PYP-like sensor domain (PAS domain)"/>
    <property type="match status" value="2"/>
</dbReference>
<feature type="domain" description="PAS" evidence="1">
    <location>
        <begin position="1"/>
        <end position="49"/>
    </location>
</feature>
<dbReference type="Pfam" id="PF00563">
    <property type="entry name" value="EAL"/>
    <property type="match status" value="1"/>
</dbReference>
<evidence type="ECO:0000313" key="4">
    <source>
        <dbReference type="EMBL" id="VAX09376.1"/>
    </source>
</evidence>